<dbReference type="PRINTS" id="PR00420">
    <property type="entry name" value="RNGMNOXGNASE"/>
</dbReference>
<dbReference type="Pfam" id="PF01494">
    <property type="entry name" value="FAD_binding_3"/>
    <property type="match status" value="1"/>
</dbReference>
<sequence length="342" mass="36299">MRPRHHVLVVGGGIAGLALAAALDPRRVHVTLVEERPERAGHGTVLALWRGGRSALDDLGVGETVRRTALPVERAALRSADGAPLVARRDLPLWFVPRRDLVTSLESGIPPSVTRTTRQVTDPRALAAEVGADLVVGADGVRSVCRQQAFEGSAPVVTEWIALRGHLPGPPTTSATEWWGPDGLFGTTPGPQGAAWFCAVRADHRGVTVDPAEAVAAARGHFGDWDPTVRDVLARVGDAADVQRVLLAPPMRTIVDDGLVLVGDAAHAMSPNLGRGANEALRDAVVLAEEIHRRGTKGAPLAYSRRRHASGQVLRLTATVALRAATSRRGRGVRDRALRLVP</sequence>
<evidence type="ECO:0000256" key="2">
    <source>
        <dbReference type="ARBA" id="ARBA00023033"/>
    </source>
</evidence>
<keyword evidence="5" id="KW-1185">Reference proteome</keyword>
<name>A0ABZ2F948_9MICO</name>
<dbReference type="PANTHER" id="PTHR13789:SF309">
    <property type="entry name" value="PUTATIVE (AFU_ORTHOLOGUE AFUA_6G14510)-RELATED"/>
    <property type="match status" value="1"/>
</dbReference>
<dbReference type="InterPro" id="IPR002938">
    <property type="entry name" value="FAD-bd"/>
</dbReference>
<dbReference type="InterPro" id="IPR036188">
    <property type="entry name" value="FAD/NAD-bd_sf"/>
</dbReference>
<protein>
    <submittedName>
        <fullName evidence="4">FAD-dependent monooxygenase</fullName>
    </submittedName>
</protein>
<evidence type="ECO:0000259" key="3">
    <source>
        <dbReference type="Pfam" id="PF01494"/>
    </source>
</evidence>
<gene>
    <name evidence="4" type="ORF">N5P18_08715</name>
</gene>
<dbReference type="PANTHER" id="PTHR13789">
    <property type="entry name" value="MONOOXYGENASE"/>
    <property type="match status" value="1"/>
</dbReference>
<evidence type="ECO:0000313" key="4">
    <source>
        <dbReference type="EMBL" id="WWF03793.1"/>
    </source>
</evidence>
<dbReference type="EMBL" id="CP104874">
    <property type="protein sequence ID" value="WWF03793.1"/>
    <property type="molecule type" value="Genomic_DNA"/>
</dbReference>
<organism evidence="4 5">
    <name type="scientific">Janibacter terrae</name>
    <dbReference type="NCBI Taxonomy" id="103817"/>
    <lineage>
        <taxon>Bacteria</taxon>
        <taxon>Bacillati</taxon>
        <taxon>Actinomycetota</taxon>
        <taxon>Actinomycetes</taxon>
        <taxon>Micrococcales</taxon>
        <taxon>Intrasporangiaceae</taxon>
        <taxon>Janibacter</taxon>
    </lineage>
</organism>
<dbReference type="Pfam" id="PF13450">
    <property type="entry name" value="NAD_binding_8"/>
    <property type="match status" value="1"/>
</dbReference>
<evidence type="ECO:0000313" key="5">
    <source>
        <dbReference type="Proteomes" id="UP001381003"/>
    </source>
</evidence>
<dbReference type="RefSeq" id="WP_338537435.1">
    <property type="nucleotide sequence ID" value="NZ_CP104874.1"/>
</dbReference>
<dbReference type="SUPFAM" id="SSF51905">
    <property type="entry name" value="FAD/NAD(P)-binding domain"/>
    <property type="match status" value="1"/>
</dbReference>
<keyword evidence="1" id="KW-0560">Oxidoreductase</keyword>
<keyword evidence="2 4" id="KW-0503">Monooxygenase</keyword>
<evidence type="ECO:0000256" key="1">
    <source>
        <dbReference type="ARBA" id="ARBA00023002"/>
    </source>
</evidence>
<dbReference type="InterPro" id="IPR050493">
    <property type="entry name" value="FAD-dep_Monooxygenase_BioMet"/>
</dbReference>
<accession>A0ABZ2F948</accession>
<dbReference type="Proteomes" id="UP001381003">
    <property type="component" value="Chromosome"/>
</dbReference>
<proteinExistence type="predicted"/>
<dbReference type="Gene3D" id="3.50.50.60">
    <property type="entry name" value="FAD/NAD(P)-binding domain"/>
    <property type="match status" value="1"/>
</dbReference>
<reference evidence="4 5" key="1">
    <citation type="submission" date="2022-09" db="EMBL/GenBank/DDBJ databases">
        <title>Complete genome sequence of Janibacter terrae strain COS04-44, PCL-degrading bacteria isolated from oil spilled coast.</title>
        <authorList>
            <person name="Park H."/>
            <person name="Kim J.Y."/>
            <person name="An S.H."/>
            <person name="Lee C.M."/>
            <person name="Weon H.-Y."/>
        </authorList>
    </citation>
    <scope>NUCLEOTIDE SEQUENCE [LARGE SCALE GENOMIC DNA]</scope>
    <source>
        <strain evidence="4 5">COS04-44</strain>
    </source>
</reference>
<dbReference type="GO" id="GO:0004497">
    <property type="term" value="F:monooxygenase activity"/>
    <property type="evidence" value="ECO:0007669"/>
    <property type="project" value="UniProtKB-KW"/>
</dbReference>
<feature type="domain" description="FAD-binding" evidence="3">
    <location>
        <begin position="120"/>
        <end position="310"/>
    </location>
</feature>